<evidence type="ECO:0000313" key="1">
    <source>
        <dbReference type="EMBL" id="QJA49205.1"/>
    </source>
</evidence>
<organism evidence="1">
    <name type="scientific">viral metagenome</name>
    <dbReference type="NCBI Taxonomy" id="1070528"/>
    <lineage>
        <taxon>unclassified sequences</taxon>
        <taxon>metagenomes</taxon>
        <taxon>organismal metagenomes</taxon>
    </lineage>
</organism>
<sequence>MIWSNSRVVNAGGLITEEGIWFFKEEYRDRWGTDIKYVDRNCFINGFNEATCPFNFELRSMSEPFVSRCCITPCKHLHMPEVKSLDATWCLKYAIRLMGPDDLIEALRLLKIIPIPDPWDGKALAVGALEIYGEIEDERWGVVLVSFRFKIL</sequence>
<proteinExistence type="predicted"/>
<gene>
    <name evidence="1" type="ORF">TM448A01266_0004</name>
</gene>
<accession>A0A6H1ZPK0</accession>
<protein>
    <submittedName>
        <fullName evidence="1">Uncharacterized protein</fullName>
    </submittedName>
</protein>
<dbReference type="EMBL" id="MT144124">
    <property type="protein sequence ID" value="QJA49205.1"/>
    <property type="molecule type" value="Genomic_DNA"/>
</dbReference>
<reference evidence="1" key="1">
    <citation type="submission" date="2020-03" db="EMBL/GenBank/DDBJ databases">
        <title>The deep terrestrial virosphere.</title>
        <authorList>
            <person name="Holmfeldt K."/>
            <person name="Nilsson E."/>
            <person name="Simone D."/>
            <person name="Lopez-Fernandez M."/>
            <person name="Wu X."/>
            <person name="de Brujin I."/>
            <person name="Lundin D."/>
            <person name="Andersson A."/>
            <person name="Bertilsson S."/>
            <person name="Dopson M."/>
        </authorList>
    </citation>
    <scope>NUCLEOTIDE SEQUENCE</scope>
    <source>
        <strain evidence="1">TM448A01266</strain>
    </source>
</reference>
<name>A0A6H1ZPK0_9ZZZZ</name>
<dbReference type="AlphaFoldDB" id="A0A6H1ZPK0"/>